<sequence>MFPLLPVRTAAESSASVWLSFLIELDELHSIPPRNFVPRVVVLCALGLINMLNGTVFAEYQKLSQVLARAVAQATSSSFKREAISLRRGGVLLSYISATTDRAQLITEEGNLSGPIRTGHNQHTHTGNTVPRVHPPSRGVRCIKPPNLLADDAYHQALSVSAYPDFASIVWRDDPCRQAPRTHNPLCSDAITWRSIARLQTTYQ</sequence>
<feature type="compositionally biased region" description="Low complexity" evidence="1">
    <location>
        <begin position="118"/>
        <end position="129"/>
    </location>
</feature>
<name>A0A4D6L1P2_VIGUN</name>
<feature type="region of interest" description="Disordered" evidence="1">
    <location>
        <begin position="111"/>
        <end position="137"/>
    </location>
</feature>
<accession>A0A4D6L1P2</accession>
<gene>
    <name evidence="2" type="ORF">DEO72_LG2g2750</name>
</gene>
<dbReference type="Proteomes" id="UP000501690">
    <property type="component" value="Linkage Group LG2"/>
</dbReference>
<proteinExistence type="predicted"/>
<dbReference type="AlphaFoldDB" id="A0A4D6L1P2"/>
<organism evidence="2 3">
    <name type="scientific">Vigna unguiculata</name>
    <name type="common">Cowpea</name>
    <dbReference type="NCBI Taxonomy" id="3917"/>
    <lineage>
        <taxon>Eukaryota</taxon>
        <taxon>Viridiplantae</taxon>
        <taxon>Streptophyta</taxon>
        <taxon>Embryophyta</taxon>
        <taxon>Tracheophyta</taxon>
        <taxon>Spermatophyta</taxon>
        <taxon>Magnoliopsida</taxon>
        <taxon>eudicotyledons</taxon>
        <taxon>Gunneridae</taxon>
        <taxon>Pentapetalae</taxon>
        <taxon>rosids</taxon>
        <taxon>fabids</taxon>
        <taxon>Fabales</taxon>
        <taxon>Fabaceae</taxon>
        <taxon>Papilionoideae</taxon>
        <taxon>50 kb inversion clade</taxon>
        <taxon>NPAAA clade</taxon>
        <taxon>indigoferoid/millettioid clade</taxon>
        <taxon>Phaseoleae</taxon>
        <taxon>Vigna</taxon>
    </lineage>
</organism>
<protein>
    <submittedName>
        <fullName evidence="2">Uncharacterized protein</fullName>
    </submittedName>
</protein>
<keyword evidence="3" id="KW-1185">Reference proteome</keyword>
<reference evidence="2 3" key="1">
    <citation type="submission" date="2019-04" db="EMBL/GenBank/DDBJ databases">
        <title>An improved genome assembly and genetic linkage map for asparagus bean, Vigna unguiculata ssp. sesquipedialis.</title>
        <authorList>
            <person name="Xia Q."/>
            <person name="Zhang R."/>
            <person name="Dong Y."/>
        </authorList>
    </citation>
    <scope>NUCLEOTIDE SEQUENCE [LARGE SCALE GENOMIC DNA]</scope>
    <source>
        <tissue evidence="2">Leaf</tissue>
    </source>
</reference>
<evidence type="ECO:0000256" key="1">
    <source>
        <dbReference type="SAM" id="MobiDB-lite"/>
    </source>
</evidence>
<evidence type="ECO:0000313" key="2">
    <source>
        <dbReference type="EMBL" id="QCD82412.1"/>
    </source>
</evidence>
<dbReference type="EMBL" id="CP039346">
    <property type="protein sequence ID" value="QCD82412.1"/>
    <property type="molecule type" value="Genomic_DNA"/>
</dbReference>
<evidence type="ECO:0000313" key="3">
    <source>
        <dbReference type="Proteomes" id="UP000501690"/>
    </source>
</evidence>